<proteinExistence type="predicted"/>
<organism evidence="1 2">
    <name type="scientific">Halobellus rubicundus</name>
    <dbReference type="NCBI Taxonomy" id="2996466"/>
    <lineage>
        <taxon>Archaea</taxon>
        <taxon>Methanobacteriati</taxon>
        <taxon>Methanobacteriota</taxon>
        <taxon>Stenosarchaea group</taxon>
        <taxon>Halobacteria</taxon>
        <taxon>Halobacteriales</taxon>
        <taxon>Haloferacaceae</taxon>
        <taxon>Halobellus</taxon>
    </lineage>
</organism>
<comment type="caution">
    <text evidence="1">The sequence shown here is derived from an EMBL/GenBank/DDBJ whole genome shotgun (WGS) entry which is preliminary data.</text>
</comment>
<dbReference type="EMBL" id="JBGNYA010000001">
    <property type="protein sequence ID" value="MFA1612058.1"/>
    <property type="molecule type" value="Genomic_DNA"/>
</dbReference>
<name>A0ABD5MDV6_9EURY</name>
<dbReference type="Proteomes" id="UP001570511">
    <property type="component" value="Unassembled WGS sequence"/>
</dbReference>
<evidence type="ECO:0000313" key="1">
    <source>
        <dbReference type="EMBL" id="MFA1612058.1"/>
    </source>
</evidence>
<reference evidence="1 2" key="1">
    <citation type="submission" date="2024-08" db="EMBL/GenBank/DDBJ databases">
        <title>Halobellus sp. MBLA0158 whole genome sequence.</title>
        <authorList>
            <person name="Hwang C.Y."/>
            <person name="Cho E.-S."/>
            <person name="Seo M.-J."/>
        </authorList>
    </citation>
    <scope>NUCLEOTIDE SEQUENCE [LARGE SCALE GENOMIC DNA]</scope>
    <source>
        <strain evidence="1 2">MBLA0158</strain>
    </source>
</reference>
<protein>
    <submittedName>
        <fullName evidence="1">Uncharacterized protein</fullName>
    </submittedName>
</protein>
<gene>
    <name evidence="1" type="ORF">OS889_13730</name>
</gene>
<dbReference type="RefSeq" id="WP_372390658.1">
    <property type="nucleotide sequence ID" value="NZ_JBGNYA010000001.1"/>
</dbReference>
<sequence length="204" mass="21762">MVERLSGAVLEITASIAGTDRTGIFELRKDFEPEPELTRRFVVGPVGEIGARLLNIPTNEGGKRRPYTIDAGGGKLAYTFRVSLSETPHNSSYLQMGDTGDETQLTVGDATGQSARDQLDVFLEYATEATTDSVSPATLHIGHHHDGTYSESGDPGLYESPRTVYIPETRVVGSSEEPSSVDLSVTCVLAGSLDEATDAAQQLG</sequence>
<evidence type="ECO:0000313" key="2">
    <source>
        <dbReference type="Proteomes" id="UP001570511"/>
    </source>
</evidence>
<accession>A0ABD5MDV6</accession>
<dbReference type="AlphaFoldDB" id="A0ABD5MDV6"/>
<keyword evidence="2" id="KW-1185">Reference proteome</keyword>